<proteinExistence type="predicted"/>
<dbReference type="EMBL" id="MTYH01000049">
    <property type="protein sequence ID" value="PNP43116.1"/>
    <property type="molecule type" value="Genomic_DNA"/>
</dbReference>
<dbReference type="OrthoDB" id="5362512at2759"/>
<evidence type="ECO:0000313" key="2">
    <source>
        <dbReference type="Proteomes" id="UP000236546"/>
    </source>
</evidence>
<accession>A0A2K0TC58</accession>
<organism evidence="1 2">
    <name type="scientific">Trichoderma gamsii</name>
    <dbReference type="NCBI Taxonomy" id="398673"/>
    <lineage>
        <taxon>Eukaryota</taxon>
        <taxon>Fungi</taxon>
        <taxon>Dikarya</taxon>
        <taxon>Ascomycota</taxon>
        <taxon>Pezizomycotina</taxon>
        <taxon>Sordariomycetes</taxon>
        <taxon>Hypocreomycetidae</taxon>
        <taxon>Hypocreales</taxon>
        <taxon>Hypocreaceae</taxon>
        <taxon>Trichoderma</taxon>
    </lineage>
</organism>
<reference evidence="1 2" key="1">
    <citation type="submission" date="2017-02" db="EMBL/GenBank/DDBJ databases">
        <title>Genomes of Trichoderma spp. with biocontrol activity.</title>
        <authorList>
            <person name="Gardiner D."/>
            <person name="Kazan K."/>
            <person name="Vos C."/>
            <person name="Harvey P."/>
        </authorList>
    </citation>
    <scope>NUCLEOTIDE SEQUENCE [LARGE SCALE GENOMIC DNA]</scope>
    <source>
        <strain evidence="1 2">A5MH</strain>
    </source>
</reference>
<name>A0A2K0TC58_9HYPO</name>
<dbReference type="AlphaFoldDB" id="A0A2K0TC58"/>
<dbReference type="PANTHER" id="PTHR33112:SF9">
    <property type="entry name" value="HETEROKARYON INCOMPATIBILITY DOMAIN-CONTAINING PROTEIN"/>
    <property type="match status" value="1"/>
</dbReference>
<gene>
    <name evidence="1" type="ORF">TGAMA5MH_05049</name>
</gene>
<dbReference type="Proteomes" id="UP000236546">
    <property type="component" value="Unassembled WGS sequence"/>
</dbReference>
<evidence type="ECO:0008006" key="3">
    <source>
        <dbReference type="Google" id="ProtNLM"/>
    </source>
</evidence>
<dbReference type="PANTHER" id="PTHR33112">
    <property type="entry name" value="DOMAIN PROTEIN, PUTATIVE-RELATED"/>
    <property type="match status" value="1"/>
</dbReference>
<evidence type="ECO:0000313" key="1">
    <source>
        <dbReference type="EMBL" id="PNP43116.1"/>
    </source>
</evidence>
<protein>
    <recommendedName>
        <fullName evidence="3">Heterokaryon incompatibility domain-containing protein</fullName>
    </recommendedName>
</protein>
<comment type="caution">
    <text evidence="1">The sequence shown here is derived from an EMBL/GenBank/DDBJ whole genome shotgun (WGS) entry which is preliminary data.</text>
</comment>
<sequence>MRNDVKSGSATKQRELWHDNIMSMMELEFTYLSDRLPAMAGIVSQFAELFNTRYLAGLWEATFIIDSCWFMDEFSRRPKELRSIPSWSWASVTGGIDVTWCQRPLTDDTVNIFSKVLHIDCVSEGPLYLGRLSKSLVTLEGPSVSATIKVCTNDEPNPSPEKLFNLRFKPIGDDLGESSISGWSFSPDAPNTETNICDNGDLRVIKMMAGHLKRTGKEWAIFLVVQKVEDQDNWERIGLLFGNSLRQKQGTRKVSFLEWFKSAAQEQTVHIQ</sequence>